<dbReference type="Pfam" id="PF00171">
    <property type="entry name" value="Aldedh"/>
    <property type="match status" value="1"/>
</dbReference>
<evidence type="ECO:0000259" key="3">
    <source>
        <dbReference type="Pfam" id="PF00171"/>
    </source>
</evidence>
<proteinExistence type="predicted"/>
<sequence length="76" mass="8059">MVSPATDLGMAIPAIVFGAAGTAGQRCTTTRRVIIKEIGGGRESGSDAWKGYMRWQTNTINYGSLLPLAQGIVFDL</sequence>
<evidence type="ECO:0000256" key="1">
    <source>
        <dbReference type="ARBA" id="ARBA00023002"/>
    </source>
</evidence>
<keyword evidence="1" id="KW-0560">Oxidoreductase</keyword>
<evidence type="ECO:0000313" key="5">
    <source>
        <dbReference type="Proteomes" id="UP000425960"/>
    </source>
</evidence>
<dbReference type="SUPFAM" id="SSF53720">
    <property type="entry name" value="ALDH-like"/>
    <property type="match status" value="1"/>
</dbReference>
<dbReference type="PANTHER" id="PTHR43521:SF1">
    <property type="entry name" value="ALPHA-AMINOADIPIC SEMIALDEHYDE DEHYDROGENASE"/>
    <property type="match status" value="1"/>
</dbReference>
<dbReference type="KEGG" id="dov:DSCO28_46990"/>
<dbReference type="GO" id="GO:0004029">
    <property type="term" value="F:aldehyde dehydrogenase (NAD+) activity"/>
    <property type="evidence" value="ECO:0007669"/>
    <property type="project" value="InterPro"/>
</dbReference>
<dbReference type="InterPro" id="IPR044638">
    <property type="entry name" value="ALDH7A1-like"/>
</dbReference>
<dbReference type="EMBL" id="AP021876">
    <property type="protein sequence ID" value="BBO84133.1"/>
    <property type="molecule type" value="Genomic_DNA"/>
</dbReference>
<organism evidence="4 5">
    <name type="scientific">Desulfosarcina ovata subsp. sediminis</name>
    <dbReference type="NCBI Taxonomy" id="885957"/>
    <lineage>
        <taxon>Bacteria</taxon>
        <taxon>Pseudomonadati</taxon>
        <taxon>Thermodesulfobacteriota</taxon>
        <taxon>Desulfobacteria</taxon>
        <taxon>Desulfobacterales</taxon>
        <taxon>Desulfosarcinaceae</taxon>
        <taxon>Desulfosarcina</taxon>
    </lineage>
</organism>
<dbReference type="InterPro" id="IPR015590">
    <property type="entry name" value="Aldehyde_DH_dom"/>
</dbReference>
<gene>
    <name evidence="4" type="ORF">DSCO28_46990</name>
</gene>
<dbReference type="InterPro" id="IPR016161">
    <property type="entry name" value="Ald_DH/histidinol_DH"/>
</dbReference>
<reference evidence="4 5" key="1">
    <citation type="submission" date="2019-11" db="EMBL/GenBank/DDBJ databases">
        <title>Comparative genomics of hydrocarbon-degrading Desulfosarcina strains.</title>
        <authorList>
            <person name="Watanabe M."/>
            <person name="Kojima H."/>
            <person name="Fukui M."/>
        </authorList>
    </citation>
    <scope>NUCLEOTIDE SEQUENCE [LARGE SCALE GENOMIC DNA]</scope>
    <source>
        <strain evidence="4 5">28bB2T</strain>
    </source>
</reference>
<dbReference type="InterPro" id="IPR016163">
    <property type="entry name" value="Ald_DH_C"/>
</dbReference>
<dbReference type="Gene3D" id="3.40.309.10">
    <property type="entry name" value="Aldehyde Dehydrogenase, Chain A, domain 2"/>
    <property type="match status" value="1"/>
</dbReference>
<accession>A0A5K7ZV67</accession>
<dbReference type="Proteomes" id="UP000425960">
    <property type="component" value="Chromosome"/>
</dbReference>
<evidence type="ECO:0000313" key="4">
    <source>
        <dbReference type="EMBL" id="BBO84133.1"/>
    </source>
</evidence>
<protein>
    <recommendedName>
        <fullName evidence="3">Aldehyde dehydrogenase domain-containing protein</fullName>
    </recommendedName>
</protein>
<evidence type="ECO:0000256" key="2">
    <source>
        <dbReference type="ARBA" id="ARBA00023027"/>
    </source>
</evidence>
<keyword evidence="2" id="KW-0520">NAD</keyword>
<name>A0A5K7ZV67_9BACT</name>
<dbReference type="PANTHER" id="PTHR43521">
    <property type="entry name" value="ALPHA-AMINOADIPIC SEMIALDEHYDE DEHYDROGENASE"/>
    <property type="match status" value="1"/>
</dbReference>
<feature type="domain" description="Aldehyde dehydrogenase" evidence="3">
    <location>
        <begin position="2"/>
        <end position="37"/>
    </location>
</feature>
<dbReference type="AlphaFoldDB" id="A0A5K7ZV67"/>